<gene>
    <name evidence="3" type="ORF">B1H18_30135</name>
</gene>
<evidence type="ECO:0000256" key="2">
    <source>
        <dbReference type="SAM" id="SignalP"/>
    </source>
</evidence>
<reference evidence="3 4" key="1">
    <citation type="submission" date="2017-02" db="EMBL/GenBank/DDBJ databases">
        <title>Draft Genome Sequence of Streptomyces tsukubaensis F601, a Producer of the immunosuppressant tacrolimus FK506.</title>
        <authorList>
            <person name="Zong G."/>
            <person name="Zhong C."/>
            <person name="Fu J."/>
            <person name="Qin R."/>
            <person name="Cao G."/>
        </authorList>
    </citation>
    <scope>NUCLEOTIDE SEQUENCE [LARGE SCALE GENOMIC DNA]</scope>
    <source>
        <strain evidence="3 4">F601</strain>
    </source>
</reference>
<evidence type="ECO:0000256" key="1">
    <source>
        <dbReference type="SAM" id="MobiDB-lite"/>
    </source>
</evidence>
<dbReference type="EMBL" id="MVFC01000039">
    <property type="protein sequence ID" value="OON72319.1"/>
    <property type="molecule type" value="Genomic_DNA"/>
</dbReference>
<evidence type="ECO:0000313" key="3">
    <source>
        <dbReference type="EMBL" id="OON72319.1"/>
    </source>
</evidence>
<feature type="compositionally biased region" description="Gly residues" evidence="1">
    <location>
        <begin position="73"/>
        <end position="82"/>
    </location>
</feature>
<name>A0A1V4A1K9_9ACTN</name>
<sequence>MSVTKRLLRSAATATCAGPLLAGPGIDSVSVAFSAARGSSAGPASTSSADGSGTGGMADTDSKGDMGDMSSTGGTGGTGGTPSGSLSGLTKGGASREARERGG</sequence>
<dbReference type="Proteomes" id="UP000190539">
    <property type="component" value="Unassembled WGS sequence"/>
</dbReference>
<feature type="region of interest" description="Disordered" evidence="1">
    <location>
        <begin position="35"/>
        <end position="103"/>
    </location>
</feature>
<feature type="compositionally biased region" description="Basic and acidic residues" evidence="1">
    <location>
        <begin position="94"/>
        <end position="103"/>
    </location>
</feature>
<proteinExistence type="predicted"/>
<organism evidence="3 4">
    <name type="scientific">Streptomyces tsukubensis</name>
    <dbReference type="NCBI Taxonomy" id="83656"/>
    <lineage>
        <taxon>Bacteria</taxon>
        <taxon>Bacillati</taxon>
        <taxon>Actinomycetota</taxon>
        <taxon>Actinomycetes</taxon>
        <taxon>Kitasatosporales</taxon>
        <taxon>Streptomycetaceae</taxon>
        <taxon>Streptomyces</taxon>
    </lineage>
</organism>
<feature type="compositionally biased region" description="Low complexity" evidence="1">
    <location>
        <begin position="83"/>
        <end position="93"/>
    </location>
</feature>
<evidence type="ECO:0000313" key="4">
    <source>
        <dbReference type="Proteomes" id="UP000190539"/>
    </source>
</evidence>
<dbReference type="RefSeq" id="WP_077973507.1">
    <property type="nucleotide sequence ID" value="NZ_CP045178.1"/>
</dbReference>
<dbReference type="AlphaFoldDB" id="A0A1V4A1K9"/>
<protein>
    <submittedName>
        <fullName evidence="3">Uncharacterized protein</fullName>
    </submittedName>
</protein>
<feature type="compositionally biased region" description="Low complexity" evidence="1">
    <location>
        <begin position="35"/>
        <end position="51"/>
    </location>
</feature>
<accession>A0A1V4A1K9</accession>
<feature type="signal peptide" evidence="2">
    <location>
        <begin position="1"/>
        <end position="22"/>
    </location>
</feature>
<keyword evidence="4" id="KW-1185">Reference proteome</keyword>
<comment type="caution">
    <text evidence="3">The sequence shown here is derived from an EMBL/GenBank/DDBJ whole genome shotgun (WGS) entry which is preliminary data.</text>
</comment>
<keyword evidence="2" id="KW-0732">Signal</keyword>
<feature type="chain" id="PRO_5038947131" evidence="2">
    <location>
        <begin position="23"/>
        <end position="103"/>
    </location>
</feature>